<reference evidence="2" key="1">
    <citation type="journal article" date="2022" name="bioRxiv">
        <title>Sequencing and chromosome-scale assembly of the giantPleurodeles waltlgenome.</title>
        <authorList>
            <person name="Brown T."/>
            <person name="Elewa A."/>
            <person name="Iarovenko S."/>
            <person name="Subramanian E."/>
            <person name="Araus A.J."/>
            <person name="Petzold A."/>
            <person name="Susuki M."/>
            <person name="Suzuki K.-i.T."/>
            <person name="Hayashi T."/>
            <person name="Toyoda A."/>
            <person name="Oliveira C."/>
            <person name="Osipova E."/>
            <person name="Leigh N.D."/>
            <person name="Simon A."/>
            <person name="Yun M.H."/>
        </authorList>
    </citation>
    <scope>NUCLEOTIDE SEQUENCE</scope>
    <source>
        <strain evidence="2">20211129_DDA</strain>
        <tissue evidence="2">Liver</tissue>
    </source>
</reference>
<feature type="region of interest" description="Disordered" evidence="1">
    <location>
        <begin position="1"/>
        <end position="100"/>
    </location>
</feature>
<accession>A0AAV7R6N0</accession>
<protein>
    <submittedName>
        <fullName evidence="2">Uncharacterized protein</fullName>
    </submittedName>
</protein>
<dbReference type="Proteomes" id="UP001066276">
    <property type="component" value="Chromosome 5"/>
</dbReference>
<evidence type="ECO:0000256" key="1">
    <source>
        <dbReference type="SAM" id="MobiDB-lite"/>
    </source>
</evidence>
<dbReference type="AlphaFoldDB" id="A0AAV7R6N0"/>
<evidence type="ECO:0000313" key="3">
    <source>
        <dbReference type="Proteomes" id="UP001066276"/>
    </source>
</evidence>
<feature type="compositionally biased region" description="Basic and acidic residues" evidence="1">
    <location>
        <begin position="51"/>
        <end position="66"/>
    </location>
</feature>
<dbReference type="EMBL" id="JANPWB010000009">
    <property type="protein sequence ID" value="KAJ1147909.1"/>
    <property type="molecule type" value="Genomic_DNA"/>
</dbReference>
<comment type="caution">
    <text evidence="2">The sequence shown here is derived from an EMBL/GenBank/DDBJ whole genome shotgun (WGS) entry which is preliminary data.</text>
</comment>
<feature type="compositionally biased region" description="Basic residues" evidence="1">
    <location>
        <begin position="84"/>
        <end position="93"/>
    </location>
</feature>
<organism evidence="2 3">
    <name type="scientific">Pleurodeles waltl</name>
    <name type="common">Iberian ribbed newt</name>
    <dbReference type="NCBI Taxonomy" id="8319"/>
    <lineage>
        <taxon>Eukaryota</taxon>
        <taxon>Metazoa</taxon>
        <taxon>Chordata</taxon>
        <taxon>Craniata</taxon>
        <taxon>Vertebrata</taxon>
        <taxon>Euteleostomi</taxon>
        <taxon>Amphibia</taxon>
        <taxon>Batrachia</taxon>
        <taxon>Caudata</taxon>
        <taxon>Salamandroidea</taxon>
        <taxon>Salamandridae</taxon>
        <taxon>Pleurodelinae</taxon>
        <taxon>Pleurodeles</taxon>
    </lineage>
</organism>
<sequence>MGAMAARAPKPRGPRPDRPPARPSRTLLLPAVHNCRERPQFLSSPRHKSARGAEDSTRPGHTEPDRSAVLGRPAMLRLSPGPPGRHRQARPCRSRPQDKQ</sequence>
<keyword evidence="3" id="KW-1185">Reference proteome</keyword>
<name>A0AAV7R6N0_PLEWA</name>
<evidence type="ECO:0000313" key="2">
    <source>
        <dbReference type="EMBL" id="KAJ1147909.1"/>
    </source>
</evidence>
<proteinExistence type="predicted"/>
<gene>
    <name evidence="2" type="ORF">NDU88_000750</name>
</gene>